<sequence length="101" mass="10378">MKTRIVAALTGAALAATTFAGLAAAAPDREPDPVEERYREVICRVLEQFDLLDAPELADLVEQLGCEESDDPSSSTSPTSSTTPSSSTPAAPGARTGSGGR</sequence>
<organism evidence="3 4">
    <name type="scientific">Saccharothrix hoggarensis</name>
    <dbReference type="NCBI Taxonomy" id="913853"/>
    <lineage>
        <taxon>Bacteria</taxon>
        <taxon>Bacillati</taxon>
        <taxon>Actinomycetota</taxon>
        <taxon>Actinomycetes</taxon>
        <taxon>Pseudonocardiales</taxon>
        <taxon>Pseudonocardiaceae</taxon>
        <taxon>Saccharothrix</taxon>
    </lineage>
</organism>
<feature type="region of interest" description="Disordered" evidence="1">
    <location>
        <begin position="63"/>
        <end position="101"/>
    </location>
</feature>
<feature type="signal peptide" evidence="2">
    <location>
        <begin position="1"/>
        <end position="25"/>
    </location>
</feature>
<reference evidence="4" key="1">
    <citation type="journal article" date="2019" name="Int. J. Syst. Evol. Microbiol.">
        <title>The Global Catalogue of Microorganisms (GCM) 10K type strain sequencing project: providing services to taxonomists for standard genome sequencing and annotation.</title>
        <authorList>
            <consortium name="The Broad Institute Genomics Platform"/>
            <consortium name="The Broad Institute Genome Sequencing Center for Infectious Disease"/>
            <person name="Wu L."/>
            <person name="Ma J."/>
        </authorList>
    </citation>
    <scope>NUCLEOTIDE SEQUENCE [LARGE SCALE GENOMIC DNA]</scope>
    <source>
        <strain evidence="4">CCUG 60214</strain>
    </source>
</reference>
<accession>A0ABW3QSP4</accession>
<dbReference type="Proteomes" id="UP001597168">
    <property type="component" value="Unassembled WGS sequence"/>
</dbReference>
<name>A0ABW3QSP4_9PSEU</name>
<evidence type="ECO:0000256" key="2">
    <source>
        <dbReference type="SAM" id="SignalP"/>
    </source>
</evidence>
<dbReference type="RefSeq" id="WP_380723271.1">
    <property type="nucleotide sequence ID" value="NZ_JBHTLK010000047.1"/>
</dbReference>
<dbReference type="EMBL" id="JBHTLK010000047">
    <property type="protein sequence ID" value="MFD1147821.1"/>
    <property type="molecule type" value="Genomic_DNA"/>
</dbReference>
<gene>
    <name evidence="3" type="ORF">ACFQ3T_11845</name>
</gene>
<protein>
    <submittedName>
        <fullName evidence="3">Uncharacterized protein</fullName>
    </submittedName>
</protein>
<proteinExistence type="predicted"/>
<feature type="chain" id="PRO_5047265917" evidence="2">
    <location>
        <begin position="26"/>
        <end position="101"/>
    </location>
</feature>
<evidence type="ECO:0000313" key="3">
    <source>
        <dbReference type="EMBL" id="MFD1147821.1"/>
    </source>
</evidence>
<feature type="compositionally biased region" description="Low complexity" evidence="1">
    <location>
        <begin position="72"/>
        <end position="92"/>
    </location>
</feature>
<keyword evidence="2" id="KW-0732">Signal</keyword>
<comment type="caution">
    <text evidence="3">The sequence shown here is derived from an EMBL/GenBank/DDBJ whole genome shotgun (WGS) entry which is preliminary data.</text>
</comment>
<keyword evidence="4" id="KW-1185">Reference proteome</keyword>
<evidence type="ECO:0000313" key="4">
    <source>
        <dbReference type="Proteomes" id="UP001597168"/>
    </source>
</evidence>
<evidence type="ECO:0000256" key="1">
    <source>
        <dbReference type="SAM" id="MobiDB-lite"/>
    </source>
</evidence>